<evidence type="ECO:0000256" key="11">
    <source>
        <dbReference type="SAM" id="Phobius"/>
    </source>
</evidence>
<keyword evidence="8" id="KW-0325">Glycoprotein</keyword>
<evidence type="ECO:0000256" key="1">
    <source>
        <dbReference type="ARBA" id="ARBA00004648"/>
    </source>
</evidence>
<evidence type="ECO:0000313" key="14">
    <source>
        <dbReference type="Proteomes" id="UP000019116"/>
    </source>
</evidence>
<sequence>MSDVTAESTPRQRLPTPSPSLSQQQFRGRQPPPPGSDPLALGVVIFIAVCFLLVSISAPSSILHQVPEGHVGVYWRGGALLKTITTPGYHLKLPFITQFEPIQVTLQTDQVVNRLNKDFVYETLLNYGVHYDKTWIYDKIHHEINQFCSAHSLQQVYIDMFDQIDETMKEAIQRDCTRYAPGIEIISVRVTKPNIPVSIRRNFELMEEERTKALIAIERQKVAEKEAETQKKIALSEAEKNALVSKILMQQMLTEKDSSKRQQQIDNEMFLARERALADANYYRITKEAEANKLKLTPEYLELRFIESIANNTKIFFGEKIPNIIMDQRLIRNHLDSVPSKDQLEI</sequence>
<evidence type="ECO:0000256" key="9">
    <source>
        <dbReference type="ARBA" id="ARBA00023288"/>
    </source>
</evidence>
<dbReference type="GO" id="GO:0031625">
    <property type="term" value="F:ubiquitin protein ligase binding"/>
    <property type="evidence" value="ECO:0007669"/>
    <property type="project" value="InterPro"/>
</dbReference>
<feature type="region of interest" description="Disordered" evidence="10">
    <location>
        <begin position="1"/>
        <end position="34"/>
    </location>
</feature>
<evidence type="ECO:0000256" key="8">
    <source>
        <dbReference type="ARBA" id="ARBA00023180"/>
    </source>
</evidence>
<dbReference type="InterPro" id="IPR001107">
    <property type="entry name" value="Band_7"/>
</dbReference>
<dbReference type="PANTHER" id="PTHR15351">
    <property type="entry name" value="ERLIN (ER LIPID RAFT ASSOCIATED PROTEIN) HOMOLOG"/>
    <property type="match status" value="1"/>
</dbReference>
<organism evidence="13">
    <name type="scientific">Triticum aestivum</name>
    <name type="common">Wheat</name>
    <dbReference type="NCBI Taxonomy" id="4565"/>
    <lineage>
        <taxon>Eukaryota</taxon>
        <taxon>Viridiplantae</taxon>
        <taxon>Streptophyta</taxon>
        <taxon>Embryophyta</taxon>
        <taxon>Tracheophyta</taxon>
        <taxon>Spermatophyta</taxon>
        <taxon>Magnoliopsida</taxon>
        <taxon>Liliopsida</taxon>
        <taxon>Poales</taxon>
        <taxon>Poaceae</taxon>
        <taxon>BOP clade</taxon>
        <taxon>Pooideae</taxon>
        <taxon>Triticodae</taxon>
        <taxon>Triticeae</taxon>
        <taxon>Triticinae</taxon>
        <taxon>Triticum</taxon>
    </lineage>
</organism>
<dbReference type="InterPro" id="IPR036013">
    <property type="entry name" value="Band_7/SPFH_dom_sf"/>
</dbReference>
<comment type="subcellular location">
    <subcellularLocation>
        <location evidence="1">Endoplasmic reticulum membrane</location>
        <topology evidence="1">Single-pass type II membrane protein</topology>
    </subcellularLocation>
</comment>
<evidence type="ECO:0000256" key="7">
    <source>
        <dbReference type="ARBA" id="ARBA00023136"/>
    </source>
</evidence>
<dbReference type="AlphaFoldDB" id="A0A3B6JJE8"/>
<dbReference type="RefSeq" id="XP_044374918.1">
    <property type="nucleotide sequence ID" value="XM_044518983.1"/>
</dbReference>
<dbReference type="EnsemblPlants" id="TraesCS4D02G154700.2">
    <property type="protein sequence ID" value="TraesCS4D02G154700.2"/>
    <property type="gene ID" value="TraesCS4D02G154700"/>
</dbReference>
<comment type="similarity">
    <text evidence="2">Belongs to the band 7/mec-2 family.</text>
</comment>
<proteinExistence type="inferred from homology"/>
<dbReference type="InterPro" id="IPR033294">
    <property type="entry name" value="Erlin1/2"/>
</dbReference>
<keyword evidence="6 11" id="KW-1133">Transmembrane helix</keyword>
<dbReference type="PANTHER" id="PTHR15351:SF3">
    <property type="entry name" value="ERLIN"/>
    <property type="match status" value="1"/>
</dbReference>
<evidence type="ECO:0000256" key="10">
    <source>
        <dbReference type="SAM" id="MobiDB-lite"/>
    </source>
</evidence>
<dbReference type="Pfam" id="PF01145">
    <property type="entry name" value="Band_7"/>
    <property type="match status" value="1"/>
</dbReference>
<protein>
    <recommendedName>
        <fullName evidence="12">Band 7 domain-containing protein</fullName>
    </recommendedName>
</protein>
<name>A0A3B6JJE8_WHEAT</name>
<feature type="domain" description="Band 7" evidence="12">
    <location>
        <begin position="61"/>
        <end position="207"/>
    </location>
</feature>
<reference evidence="13" key="2">
    <citation type="submission" date="2018-10" db="UniProtKB">
        <authorList>
            <consortium name="EnsemblPlants"/>
        </authorList>
    </citation>
    <scope>IDENTIFICATION</scope>
</reference>
<keyword evidence="7 11" id="KW-0472">Membrane</keyword>
<evidence type="ECO:0000256" key="5">
    <source>
        <dbReference type="ARBA" id="ARBA00022968"/>
    </source>
</evidence>
<keyword evidence="3 11" id="KW-0812">Transmembrane</keyword>
<dbReference type="Gramene" id="TraesPARA_EIv1.0_1444260.3">
    <property type="protein sequence ID" value="TraesPARA_EIv1.0_1444260.3.CDS"/>
    <property type="gene ID" value="TraesPARA_EIv1.0_1444260"/>
</dbReference>
<dbReference type="Gramene" id="TraesCS4D03G0344300.2">
    <property type="protein sequence ID" value="TraesCS4D03G0344300.2.CDS"/>
    <property type="gene ID" value="TraesCS4D03G0344300"/>
</dbReference>
<evidence type="ECO:0000256" key="2">
    <source>
        <dbReference type="ARBA" id="ARBA00008164"/>
    </source>
</evidence>
<keyword evidence="14" id="KW-1185">Reference proteome</keyword>
<accession>A0A3B6JJE8</accession>
<dbReference type="Gramene" id="TraesCS4D02G154700.2">
    <property type="protein sequence ID" value="TraesCS4D02G154700.2"/>
    <property type="gene ID" value="TraesCS4D02G154700"/>
</dbReference>
<evidence type="ECO:0000313" key="13">
    <source>
        <dbReference type="EnsemblPlants" id="TraesCS4D02G154700.2"/>
    </source>
</evidence>
<dbReference type="GO" id="GO:0005789">
    <property type="term" value="C:endoplasmic reticulum membrane"/>
    <property type="evidence" value="ECO:0007669"/>
    <property type="project" value="UniProtKB-SubCell"/>
</dbReference>
<keyword evidence="9" id="KW-0449">Lipoprotein</keyword>
<reference evidence="13" key="1">
    <citation type="submission" date="2018-08" db="EMBL/GenBank/DDBJ databases">
        <authorList>
            <person name="Rossello M."/>
        </authorList>
    </citation>
    <scope>NUCLEOTIDE SEQUENCE [LARGE SCALE GENOMIC DNA]</scope>
    <source>
        <strain evidence="13">cv. Chinese Spring</strain>
    </source>
</reference>
<dbReference type="SMART" id="SM00244">
    <property type="entry name" value="PHB"/>
    <property type="match status" value="1"/>
</dbReference>
<dbReference type="PaxDb" id="4565-Traes_4BS_562685A17.1"/>
<feature type="compositionally biased region" description="Polar residues" evidence="10">
    <location>
        <begin position="1"/>
        <end position="11"/>
    </location>
</feature>
<dbReference type="SUPFAM" id="SSF117892">
    <property type="entry name" value="Band 7/SPFH domain"/>
    <property type="match status" value="1"/>
</dbReference>
<keyword evidence="5" id="KW-0735">Signal-anchor</keyword>
<evidence type="ECO:0000256" key="6">
    <source>
        <dbReference type="ARBA" id="ARBA00022989"/>
    </source>
</evidence>
<dbReference type="GeneID" id="123097279"/>
<dbReference type="Proteomes" id="UP000019116">
    <property type="component" value="Chromosome 4D"/>
</dbReference>
<evidence type="ECO:0000256" key="4">
    <source>
        <dbReference type="ARBA" id="ARBA00022824"/>
    </source>
</evidence>
<evidence type="ECO:0000256" key="3">
    <source>
        <dbReference type="ARBA" id="ARBA00022692"/>
    </source>
</evidence>
<dbReference type="CDD" id="cd03406">
    <property type="entry name" value="SPFH_like_u3"/>
    <property type="match status" value="1"/>
</dbReference>
<gene>
    <name evidence="13" type="primary">LOC123097279</name>
</gene>
<feature type="transmembrane region" description="Helical" evidence="11">
    <location>
        <begin position="39"/>
        <end position="58"/>
    </location>
</feature>
<evidence type="ECO:0000259" key="12">
    <source>
        <dbReference type="SMART" id="SM00244"/>
    </source>
</evidence>
<dbReference type="OrthoDB" id="77368at2759"/>
<keyword evidence="4" id="KW-0256">Endoplasmic reticulum</keyword>